<evidence type="ECO:0000256" key="6">
    <source>
        <dbReference type="SAM" id="MobiDB-lite"/>
    </source>
</evidence>
<dbReference type="PANTHER" id="PTHR12838">
    <property type="entry name" value="U3 SMALL NUCLEOLAR RNA-ASSOCIATED PROTEIN 11"/>
    <property type="match status" value="1"/>
</dbReference>
<feature type="compositionally biased region" description="Acidic residues" evidence="6">
    <location>
        <begin position="159"/>
        <end position="175"/>
    </location>
</feature>
<sequence length="261" mass="31616">MSSAASWRNAIPRRMYRERRQLKSREHLGLLEKKRDYKRRAKDYQHKTNVIKKLAEKALQRNPDEFYHKMINAQVKDGEHQVIMKDNKEQIKRRKLDENKDISLVNLKRMVEKNKSEKIQNNLHMIDFPKQNQHIFFVSDLNEIKQKQSDYTMKQNEADNDFEDDEDDNINDDGEEIKQQKPKQKYLGEKQKYIEQLQRNQSQNKNQYKKLADALTKEQQLNRVQEALILDKHIKDKGKKRKIEDKETGRTSFKWFSERKR</sequence>
<dbReference type="GO" id="GO:0032040">
    <property type="term" value="C:small-subunit processome"/>
    <property type="evidence" value="ECO:0007669"/>
    <property type="project" value="UniProtKB-UniRule"/>
</dbReference>
<evidence type="ECO:0000256" key="5">
    <source>
        <dbReference type="PIRNR" id="PIRNR015952"/>
    </source>
</evidence>
<evidence type="ECO:0000256" key="2">
    <source>
        <dbReference type="ARBA" id="ARBA00008105"/>
    </source>
</evidence>
<keyword evidence="4 5" id="KW-0539">Nucleus</keyword>
<protein>
    <recommendedName>
        <fullName evidence="5">U3 small nucleolar RNA-associated protein 11</fullName>
        <shortName evidence="5">U3 snoRNA-associated protein 11</shortName>
    </recommendedName>
</protein>
<evidence type="ECO:0000256" key="1">
    <source>
        <dbReference type="ARBA" id="ARBA00004604"/>
    </source>
</evidence>
<keyword evidence="8" id="KW-1185">Reference proteome</keyword>
<name>A0A078AW34_STYLE</name>
<dbReference type="InterPro" id="IPR007144">
    <property type="entry name" value="SSU_processome_Utp11"/>
</dbReference>
<dbReference type="PANTHER" id="PTHR12838:SF0">
    <property type="entry name" value="U3 SMALL NUCLEOLAR RNA-ASSOCIATED PROTEIN 11-RELATED"/>
    <property type="match status" value="1"/>
</dbReference>
<dbReference type="OrthoDB" id="29058at2759"/>
<keyword evidence="3 5" id="KW-0698">rRNA processing</keyword>
<gene>
    <name evidence="7" type="primary">Contig1869.g2021</name>
    <name evidence="7" type="ORF">STYLEM_15778</name>
</gene>
<dbReference type="GO" id="GO:0006364">
    <property type="term" value="P:rRNA processing"/>
    <property type="evidence" value="ECO:0007669"/>
    <property type="project" value="UniProtKB-UniRule"/>
</dbReference>
<feature type="region of interest" description="Disordered" evidence="6">
    <location>
        <begin position="159"/>
        <end position="186"/>
    </location>
</feature>
<evidence type="ECO:0000313" key="7">
    <source>
        <dbReference type="EMBL" id="CDW86680.1"/>
    </source>
</evidence>
<evidence type="ECO:0000313" key="8">
    <source>
        <dbReference type="Proteomes" id="UP000039865"/>
    </source>
</evidence>
<dbReference type="AlphaFoldDB" id="A0A078AW34"/>
<dbReference type="EMBL" id="CCKQ01014881">
    <property type="protein sequence ID" value="CDW86680.1"/>
    <property type="molecule type" value="Genomic_DNA"/>
</dbReference>
<accession>A0A078AW34</accession>
<comment type="similarity">
    <text evidence="2 5">Belongs to the UTP11 family.</text>
</comment>
<comment type="function">
    <text evidence="5">Involved in nucleolar processing of pre-18S ribosomal RNA.</text>
</comment>
<proteinExistence type="inferred from homology"/>
<evidence type="ECO:0000256" key="3">
    <source>
        <dbReference type="ARBA" id="ARBA00022552"/>
    </source>
</evidence>
<comment type="subcellular location">
    <subcellularLocation>
        <location evidence="1 5">Nucleus</location>
        <location evidence="1 5">Nucleolus</location>
    </subcellularLocation>
</comment>
<reference evidence="7 8" key="1">
    <citation type="submission" date="2014-06" db="EMBL/GenBank/DDBJ databases">
        <authorList>
            <person name="Swart Estienne"/>
        </authorList>
    </citation>
    <scope>NUCLEOTIDE SEQUENCE [LARGE SCALE GENOMIC DNA]</scope>
    <source>
        <strain evidence="7 8">130c</strain>
    </source>
</reference>
<dbReference type="InParanoid" id="A0A078AW34"/>
<comment type="subunit">
    <text evidence="5">Component of the ribosomal small subunit (SSU) processome.</text>
</comment>
<evidence type="ECO:0000256" key="4">
    <source>
        <dbReference type="ARBA" id="ARBA00023242"/>
    </source>
</evidence>
<dbReference type="PIRSF" id="PIRSF015952">
    <property type="entry name" value="U3snoRNP11"/>
    <property type="match status" value="1"/>
</dbReference>
<dbReference type="Proteomes" id="UP000039865">
    <property type="component" value="Unassembled WGS sequence"/>
</dbReference>
<organism evidence="7 8">
    <name type="scientific">Stylonychia lemnae</name>
    <name type="common">Ciliate</name>
    <dbReference type="NCBI Taxonomy" id="5949"/>
    <lineage>
        <taxon>Eukaryota</taxon>
        <taxon>Sar</taxon>
        <taxon>Alveolata</taxon>
        <taxon>Ciliophora</taxon>
        <taxon>Intramacronucleata</taxon>
        <taxon>Spirotrichea</taxon>
        <taxon>Stichotrichia</taxon>
        <taxon>Sporadotrichida</taxon>
        <taxon>Oxytrichidae</taxon>
        <taxon>Stylonychinae</taxon>
        <taxon>Stylonychia</taxon>
    </lineage>
</organism>
<dbReference type="Pfam" id="PF03998">
    <property type="entry name" value="Utp11"/>
    <property type="match status" value="1"/>
</dbReference>